<name>A0ABQ7E7Z0_BRACR</name>
<accession>A0ABQ7E7Z0</accession>
<protein>
    <submittedName>
        <fullName evidence="1">Uncharacterized protein</fullName>
    </submittedName>
</protein>
<proteinExistence type="predicted"/>
<dbReference type="Proteomes" id="UP000266723">
    <property type="component" value="Unassembled WGS sequence"/>
</dbReference>
<evidence type="ECO:0000313" key="2">
    <source>
        <dbReference type="Proteomes" id="UP000266723"/>
    </source>
</evidence>
<evidence type="ECO:0000313" key="1">
    <source>
        <dbReference type="EMBL" id="KAF3592790.1"/>
    </source>
</evidence>
<sequence length="63" mass="7037">MVEWSICCTEHGASICFDEHGVPVGELEIVAWASMWSCRRAAESIGRHLHGSNRRDQPVIDLS</sequence>
<gene>
    <name evidence="1" type="ORF">DY000_02021346</name>
</gene>
<reference evidence="1 2" key="1">
    <citation type="journal article" date="2020" name="BMC Genomics">
        <title>Intraspecific diversification of the crop wild relative Brassica cretica Lam. using demographic model selection.</title>
        <authorList>
            <person name="Kioukis A."/>
            <person name="Michalopoulou V.A."/>
            <person name="Briers L."/>
            <person name="Pirintsos S."/>
            <person name="Studholme D.J."/>
            <person name="Pavlidis P."/>
            <person name="Sarris P.F."/>
        </authorList>
    </citation>
    <scope>NUCLEOTIDE SEQUENCE [LARGE SCALE GENOMIC DNA]</scope>
    <source>
        <strain evidence="2">cv. PFS-1207/04</strain>
    </source>
</reference>
<keyword evidence="2" id="KW-1185">Reference proteome</keyword>
<dbReference type="EMBL" id="QGKV02000299">
    <property type="protein sequence ID" value="KAF3592790.1"/>
    <property type="molecule type" value="Genomic_DNA"/>
</dbReference>
<organism evidence="1 2">
    <name type="scientific">Brassica cretica</name>
    <name type="common">Mustard</name>
    <dbReference type="NCBI Taxonomy" id="69181"/>
    <lineage>
        <taxon>Eukaryota</taxon>
        <taxon>Viridiplantae</taxon>
        <taxon>Streptophyta</taxon>
        <taxon>Embryophyta</taxon>
        <taxon>Tracheophyta</taxon>
        <taxon>Spermatophyta</taxon>
        <taxon>Magnoliopsida</taxon>
        <taxon>eudicotyledons</taxon>
        <taxon>Gunneridae</taxon>
        <taxon>Pentapetalae</taxon>
        <taxon>rosids</taxon>
        <taxon>malvids</taxon>
        <taxon>Brassicales</taxon>
        <taxon>Brassicaceae</taxon>
        <taxon>Brassiceae</taxon>
        <taxon>Brassica</taxon>
    </lineage>
</organism>
<comment type="caution">
    <text evidence="1">The sequence shown here is derived from an EMBL/GenBank/DDBJ whole genome shotgun (WGS) entry which is preliminary data.</text>
</comment>